<proteinExistence type="predicted"/>
<dbReference type="SUPFAM" id="SSF88723">
    <property type="entry name" value="PIN domain-like"/>
    <property type="match status" value="1"/>
</dbReference>
<dbReference type="InterPro" id="IPR002850">
    <property type="entry name" value="PIN_toxin-like"/>
</dbReference>
<dbReference type="eggNOG" id="arCOG02120">
    <property type="taxonomic scope" value="Archaea"/>
</dbReference>
<dbReference type="PANTHER" id="PTHR34610:SF3">
    <property type="entry name" value="SSL7007 PROTEIN"/>
    <property type="match status" value="1"/>
</dbReference>
<dbReference type="InParanoid" id="Q5JG36"/>
<dbReference type="GeneID" id="78447210"/>
<dbReference type="InterPro" id="IPR029060">
    <property type="entry name" value="PIN-like_dom_sf"/>
</dbReference>
<dbReference type="PhylomeDB" id="Q5JG36"/>
<evidence type="ECO:0000259" key="1">
    <source>
        <dbReference type="SMART" id="SM00670"/>
    </source>
</evidence>
<organism evidence="2 3">
    <name type="scientific">Thermococcus kodakarensis (strain ATCC BAA-918 / JCM 12380 / KOD1)</name>
    <name type="common">Pyrococcus kodakaraensis (strain KOD1)</name>
    <dbReference type="NCBI Taxonomy" id="69014"/>
    <lineage>
        <taxon>Archaea</taxon>
        <taxon>Methanobacteriati</taxon>
        <taxon>Methanobacteriota</taxon>
        <taxon>Thermococci</taxon>
        <taxon>Thermococcales</taxon>
        <taxon>Thermococcaceae</taxon>
        <taxon>Thermococcus</taxon>
    </lineage>
</organism>
<dbReference type="EnsemblBacteria" id="BAD84885">
    <property type="protein sequence ID" value="BAD84885"/>
    <property type="gene ID" value="TK0696"/>
</dbReference>
<dbReference type="Proteomes" id="UP000000536">
    <property type="component" value="Chromosome"/>
</dbReference>
<dbReference type="NCBIfam" id="TIGR00305">
    <property type="entry name" value="putative toxin-antitoxin system toxin component, PIN family"/>
    <property type="match status" value="1"/>
</dbReference>
<evidence type="ECO:0000313" key="2">
    <source>
        <dbReference type="EMBL" id="BAD84885.1"/>
    </source>
</evidence>
<dbReference type="HOGENOM" id="CLU_116617_1_0_2"/>
<evidence type="ECO:0000313" key="3">
    <source>
        <dbReference type="Proteomes" id="UP000000536"/>
    </source>
</evidence>
<sequence>MKVVLDTNVVLAALIKPEGLSALLIKALDGERLINFTSEDALDELTLKIGLLAEKGKISPGWEETLAHFLRGSEIVSPSTSFNLCRDPDDNKWLEISYEAGAGYILTWDDDLLSLRNEEKAVKLGNHEVKILKPLEFYREILKSKC</sequence>
<dbReference type="PANTHER" id="PTHR34610">
    <property type="entry name" value="SSL7007 PROTEIN"/>
    <property type="match status" value="1"/>
</dbReference>
<dbReference type="InterPro" id="IPR002716">
    <property type="entry name" value="PIN_dom"/>
</dbReference>
<accession>Q5JG36</accession>
<feature type="domain" description="PIN" evidence="1">
    <location>
        <begin position="1"/>
        <end position="114"/>
    </location>
</feature>
<dbReference type="PATRIC" id="fig|69014.16.peg.677"/>
<keyword evidence="3" id="KW-1185">Reference proteome</keyword>
<gene>
    <name evidence="2" type="ordered locus">TK0696</name>
</gene>
<protein>
    <recommendedName>
        <fullName evidence="1">PIN domain-containing protein</fullName>
    </recommendedName>
</protein>
<name>Q5JG36_THEKO</name>
<dbReference type="KEGG" id="tko:TK0696"/>
<dbReference type="RefSeq" id="WP_011249647.1">
    <property type="nucleotide sequence ID" value="NC_006624.1"/>
</dbReference>
<dbReference type="OrthoDB" id="89389at2157"/>
<dbReference type="EMBL" id="AP006878">
    <property type="protein sequence ID" value="BAD84885.1"/>
    <property type="molecule type" value="Genomic_DNA"/>
</dbReference>
<dbReference type="STRING" id="69014.TK0696"/>
<dbReference type="AlphaFoldDB" id="Q5JG36"/>
<dbReference type="SMART" id="SM00670">
    <property type="entry name" value="PINc"/>
    <property type="match status" value="1"/>
</dbReference>
<dbReference type="Pfam" id="PF13470">
    <property type="entry name" value="PIN_3"/>
    <property type="match status" value="1"/>
</dbReference>
<reference evidence="2 3" key="1">
    <citation type="journal article" date="2005" name="Genome Res.">
        <title>Complete genome sequence of the hyperthermophilic archaeon Thermococcus kodakaraensis KOD1 and comparison with Pyrococcus genomes.</title>
        <authorList>
            <person name="Fukui T."/>
            <person name="Atomi H."/>
            <person name="Kanai T."/>
            <person name="Matsumi R."/>
            <person name="Fujiwara S."/>
            <person name="Imanaka T."/>
        </authorList>
    </citation>
    <scope>NUCLEOTIDE SEQUENCE [LARGE SCALE GENOMIC DNA]</scope>
    <source>
        <strain evidence="3">ATCC BAA-918 / JCM 12380 / KOD1</strain>
    </source>
</reference>